<evidence type="ECO:0000256" key="1">
    <source>
        <dbReference type="SAM" id="MobiDB-lite"/>
    </source>
</evidence>
<feature type="compositionally biased region" description="Low complexity" evidence="1">
    <location>
        <begin position="17"/>
        <end position="44"/>
    </location>
</feature>
<dbReference type="AlphaFoldDB" id="A0A6V7QMC3"/>
<feature type="domain" description="UDENN" evidence="2">
    <location>
        <begin position="414"/>
        <end position="877"/>
    </location>
</feature>
<dbReference type="Pfam" id="PF02141">
    <property type="entry name" value="DENN"/>
    <property type="match status" value="1"/>
</dbReference>
<dbReference type="SMART" id="SM00799">
    <property type="entry name" value="DENN"/>
    <property type="match status" value="1"/>
</dbReference>
<feature type="region of interest" description="Disordered" evidence="1">
    <location>
        <begin position="533"/>
        <end position="556"/>
    </location>
</feature>
<dbReference type="Gene3D" id="3.40.50.11500">
    <property type="match status" value="1"/>
</dbReference>
<protein>
    <recommendedName>
        <fullName evidence="2">UDENN domain-containing protein</fullName>
    </recommendedName>
</protein>
<dbReference type="InterPro" id="IPR037516">
    <property type="entry name" value="Tripartite_DENN"/>
</dbReference>
<organism evidence="3">
    <name type="scientific">Ananas comosus var. bracteatus</name>
    <name type="common">red pineapple</name>
    <dbReference type="NCBI Taxonomy" id="296719"/>
    <lineage>
        <taxon>Eukaryota</taxon>
        <taxon>Viridiplantae</taxon>
        <taxon>Streptophyta</taxon>
        <taxon>Embryophyta</taxon>
        <taxon>Tracheophyta</taxon>
        <taxon>Spermatophyta</taxon>
        <taxon>Magnoliopsida</taxon>
        <taxon>Liliopsida</taxon>
        <taxon>Poales</taxon>
        <taxon>Bromeliaceae</taxon>
        <taxon>Bromelioideae</taxon>
        <taxon>Ananas</taxon>
    </lineage>
</organism>
<dbReference type="PANTHER" id="PTHR15288:SF0">
    <property type="entry name" value="UDENN DOMAIN-CONTAINING PROTEIN"/>
    <property type="match status" value="1"/>
</dbReference>
<dbReference type="EMBL" id="LR862137">
    <property type="protein sequence ID" value="CAD1844031.1"/>
    <property type="molecule type" value="Genomic_DNA"/>
</dbReference>
<dbReference type="Gene3D" id="3.30.450.200">
    <property type="match status" value="1"/>
</dbReference>
<feature type="region of interest" description="Disordered" evidence="1">
    <location>
        <begin position="1"/>
        <end position="62"/>
    </location>
</feature>
<sequence>MEEEAIPERGAADGDRASSSSSSPTSAASENPLEEAAVAEGAAESSPMDTPRNGPGDCARAPMSPLASIRQQAKHVRSGSFQKWRRQMQRAWRWGPGGGGGAGGGGREQGMRATLNLEVMANQKRQWYRIHSRARDHKQHEEPTSLYEHFFIVGLHSYANVEVIEDAFAKRKAWESDVAKSEILDLRKIQYHGRMPSLEPQILFKYPPGKRMEMREGDLPAFCFPEGVKARLIEKTPSMSDLNEVVFGQAITIRRITELAAVSCKLGRKWAEDLTSQGNIYQYQNEAKGDQGELEWGVVAEWRTVVSDNATLYGVCLHVQEIVQRAPGILGAVSPLTRTSYKRSRFLVSAPRCYCILTRVPFFELHYEMLNSLIAQERLDRITQFVNEITLMDSVPHCITEHDQLDENYDSPQKFSCSEWMGHAIPVDSVSGLLSSPGLSSERDIPAFLFRNWEPHSPESVSTSEASDFSHVKELEKENRKGWQHYDDCTSENSGSRSDSFERVNGMFENGQASPDVGTMYCSRLERVESLESLQSSVRGDGSDYDDDELSSKHETNVGDEKVMEWAKAHNNEPLQIVCGYHALPLPPRGGELVFHPLEHLQPIKYCRPGVSLLGLDNIFLDYDQSSPAEVSKVNASLATAEEALALSIWTVATVCRSLSLESVLALFAGTLLEKQVVVMCPNLGVLSAIVLSIIPMIRPFEWQSLLLPVLPRKMVDFLDAPVPFIVGIQHKPTDVKMKTANLIRINVNKDQVKACSLPQLPLYKELVSDLRPFHARLSCENSIAKRHPIYRCSEVQAEAAGQFLNVMKSYLESLCANLRSHTITNVQSNNDRVSLLLKDSFVDSFPVKDQAFIKLFIDTQLFSVLSDSRLSRYENEQPNS</sequence>
<evidence type="ECO:0000313" key="3">
    <source>
        <dbReference type="EMBL" id="CAD1844031.1"/>
    </source>
</evidence>
<accession>A0A6V7QMC3</accession>
<gene>
    <name evidence="3" type="ORF">CB5_LOCUS27242</name>
</gene>
<name>A0A6V7QMC3_ANACO</name>
<reference evidence="3" key="1">
    <citation type="submission" date="2020-07" db="EMBL/GenBank/DDBJ databases">
        <authorList>
            <person name="Lin J."/>
        </authorList>
    </citation>
    <scope>NUCLEOTIDE SEQUENCE</scope>
</reference>
<dbReference type="InterPro" id="IPR051942">
    <property type="entry name" value="DENN_domain_containing_2"/>
</dbReference>
<proteinExistence type="predicted"/>
<evidence type="ECO:0000259" key="2">
    <source>
        <dbReference type="PROSITE" id="PS50211"/>
    </source>
</evidence>
<dbReference type="InterPro" id="IPR043153">
    <property type="entry name" value="DENN_C"/>
</dbReference>
<dbReference type="PROSITE" id="PS50211">
    <property type="entry name" value="DENN"/>
    <property type="match status" value="1"/>
</dbReference>
<dbReference type="InterPro" id="IPR001194">
    <property type="entry name" value="cDENN_dom"/>
</dbReference>
<dbReference type="PANTHER" id="PTHR15288">
    <property type="entry name" value="DENN DOMAIN-CONTAINING PROTEIN 2"/>
    <property type="match status" value="1"/>
</dbReference>
<feature type="compositionally biased region" description="Basic and acidic residues" evidence="1">
    <location>
        <begin position="1"/>
        <end position="16"/>
    </location>
</feature>